<reference evidence="4 5" key="1">
    <citation type="journal article" date="2018" name="PLoS Genet.">
        <title>Population sequencing reveals clonal diversity and ancestral inbreeding in the grapevine cultivar Chardonnay.</title>
        <authorList>
            <person name="Roach M.J."/>
            <person name="Johnson D.L."/>
            <person name="Bohlmann J."/>
            <person name="van Vuuren H.J."/>
            <person name="Jones S.J."/>
            <person name="Pretorius I.S."/>
            <person name="Schmidt S.A."/>
            <person name="Borneman A.R."/>
        </authorList>
    </citation>
    <scope>NUCLEOTIDE SEQUENCE [LARGE SCALE GENOMIC DNA]</scope>
    <source>
        <strain evidence="5">cv. Chardonnay</strain>
        <tissue evidence="4">Leaf</tissue>
    </source>
</reference>
<dbReference type="GO" id="GO:0003824">
    <property type="term" value="F:catalytic activity"/>
    <property type="evidence" value="ECO:0007669"/>
    <property type="project" value="UniProtKB-ARBA"/>
</dbReference>
<evidence type="ECO:0000256" key="1">
    <source>
        <dbReference type="ARBA" id="ARBA00022723"/>
    </source>
</evidence>
<dbReference type="PANTHER" id="PTHR10992:SF1002">
    <property type="entry name" value="SALICYLIC ACID-BINDING PROTEIN 2-LIKE"/>
    <property type="match status" value="1"/>
</dbReference>
<dbReference type="SUPFAM" id="SSF51197">
    <property type="entry name" value="Clavaminate synthase-like"/>
    <property type="match status" value="1"/>
</dbReference>
<dbReference type="FunFam" id="2.60.120.330:FF:000012">
    <property type="entry name" value="Gibberellin 20 oxidase 1"/>
    <property type="match status" value="1"/>
</dbReference>
<organism evidence="4 5">
    <name type="scientific">Vitis vinifera</name>
    <name type="common">Grape</name>
    <dbReference type="NCBI Taxonomy" id="29760"/>
    <lineage>
        <taxon>Eukaryota</taxon>
        <taxon>Viridiplantae</taxon>
        <taxon>Streptophyta</taxon>
        <taxon>Embryophyta</taxon>
        <taxon>Tracheophyta</taxon>
        <taxon>Spermatophyta</taxon>
        <taxon>Magnoliopsida</taxon>
        <taxon>eudicotyledons</taxon>
        <taxon>Gunneridae</taxon>
        <taxon>Pentapetalae</taxon>
        <taxon>rosids</taxon>
        <taxon>Vitales</taxon>
        <taxon>Vitaceae</taxon>
        <taxon>Viteae</taxon>
        <taxon>Vitis</taxon>
    </lineage>
</organism>
<proteinExistence type="predicted"/>
<dbReference type="PRINTS" id="PR00682">
    <property type="entry name" value="IPNSYNTHASE"/>
</dbReference>
<dbReference type="InterPro" id="IPR027443">
    <property type="entry name" value="IPNS-like_sf"/>
</dbReference>
<dbReference type="PANTHER" id="PTHR10992">
    <property type="entry name" value="METHYLESTERASE FAMILY MEMBER"/>
    <property type="match status" value="1"/>
</dbReference>
<dbReference type="InterPro" id="IPR005123">
    <property type="entry name" value="Oxoglu/Fe-dep_dioxygenase_dom"/>
</dbReference>
<dbReference type="Proteomes" id="UP000288805">
    <property type="component" value="Unassembled WGS sequence"/>
</dbReference>
<dbReference type="InterPro" id="IPR026992">
    <property type="entry name" value="DIOX_N"/>
</dbReference>
<evidence type="ECO:0000259" key="3">
    <source>
        <dbReference type="PROSITE" id="PS51471"/>
    </source>
</evidence>
<dbReference type="InterPro" id="IPR029058">
    <property type="entry name" value="AB_hydrolase_fold"/>
</dbReference>
<comment type="caution">
    <text evidence="4">The sequence shown here is derived from an EMBL/GenBank/DDBJ whole genome shotgun (WGS) entry which is preliminary data.</text>
</comment>
<gene>
    <name evidence="4" type="primary">SABP2_8</name>
    <name evidence="4" type="ORF">CK203_020657</name>
</gene>
<sequence>MGEVDPAFIQDTQHRPELAVIEAEGIPLIDLSSANASNHVSQIADACKNWGFFQVINHGVPSESRWKIEDAARKFFALPLEEKRKVSRDEVNPLGYFDTEHTKNVRDWKEVFDFVVPTPAFLPASPDPDDKELNELTNQWPQYPPELREVCEEYAREMEKLAFKLLGLISLSLGLPENRFNLLFEESTNFIRLNHYPPCPIPHLALGVGRHKDSRALTILAQDDVGGLEVKRKTNGEWVRVKPTPDAYIINVGDIIQVWSNDTYESVEHRVTVNSQRERFSIPVFFSPGHHVWVKPLEELTKGEKPKYRAYNWGKFFAARRRSNFKKLDVENIQISHFKTEVSSVTKPTPKYLQPATGKERSMEARKKHMIFVSFLIFLVSSVYPMASEGRQANPVKHFVLVHGSCHGAWSWYKIVALLKSSGHKVTALDLAASGINPKQVGDLRSISGYFQPLRDFMESLPADERVVLVGHSLGGLAISQAMEKFPEKVSVAVFVTASMPGPTLNISTLNQESLRRQGPLLDSQFTYDNGPNNPPTTFSFGPLFLSLNVYQLSPTEDLALGTVLMRPVRLFSEEDMSNELMLSKKYASVKRVFIISEEDKLGKRDFQLWMIEKNPPDAVKEIKGSDHMVMISKPKELWVHLQAIAEKYS</sequence>
<dbReference type="GO" id="GO:0046872">
    <property type="term" value="F:metal ion binding"/>
    <property type="evidence" value="ECO:0007669"/>
    <property type="project" value="UniProtKB-KW"/>
</dbReference>
<name>A0A438FMJ0_VITVI</name>
<dbReference type="Pfam" id="PF12697">
    <property type="entry name" value="Abhydrolase_6"/>
    <property type="match status" value="1"/>
</dbReference>
<evidence type="ECO:0000313" key="5">
    <source>
        <dbReference type="Proteomes" id="UP000288805"/>
    </source>
</evidence>
<evidence type="ECO:0000313" key="4">
    <source>
        <dbReference type="EMBL" id="RVW61245.1"/>
    </source>
</evidence>
<dbReference type="Pfam" id="PF14226">
    <property type="entry name" value="DIOX_N"/>
    <property type="match status" value="1"/>
</dbReference>
<dbReference type="Pfam" id="PF03171">
    <property type="entry name" value="2OG-FeII_Oxy"/>
    <property type="match status" value="1"/>
</dbReference>
<feature type="domain" description="Fe2OG dioxygenase" evidence="3">
    <location>
        <begin position="187"/>
        <end position="288"/>
    </location>
</feature>
<dbReference type="InterPro" id="IPR045889">
    <property type="entry name" value="MES/HNL"/>
</dbReference>
<keyword evidence="2" id="KW-0408">Iron</keyword>
<dbReference type="AlphaFoldDB" id="A0A438FMJ0"/>
<dbReference type="PROSITE" id="PS51471">
    <property type="entry name" value="FE2OG_OXY"/>
    <property type="match status" value="1"/>
</dbReference>
<dbReference type="InterPro" id="IPR000073">
    <property type="entry name" value="AB_hydrolase_1"/>
</dbReference>
<dbReference type="EMBL" id="QGNW01000842">
    <property type="protein sequence ID" value="RVW61245.1"/>
    <property type="molecule type" value="Genomic_DNA"/>
</dbReference>
<dbReference type="FunFam" id="3.40.50.1820:FF:000051">
    <property type="entry name" value="(S)-hydroxynitrile lyase"/>
    <property type="match status" value="1"/>
</dbReference>
<dbReference type="Gene3D" id="2.60.120.330">
    <property type="entry name" value="B-lactam Antibiotic, Isopenicillin N Synthase, Chain"/>
    <property type="match status" value="1"/>
</dbReference>
<dbReference type="Gene3D" id="3.40.50.1820">
    <property type="entry name" value="alpha/beta hydrolase"/>
    <property type="match status" value="1"/>
</dbReference>
<accession>A0A438FMJ0</accession>
<keyword evidence="1" id="KW-0479">Metal-binding</keyword>
<protein>
    <submittedName>
        <fullName evidence="4">Salicylic acid-binding protein 2</fullName>
    </submittedName>
</protein>
<dbReference type="SUPFAM" id="SSF53474">
    <property type="entry name" value="alpha/beta-Hydrolases"/>
    <property type="match status" value="1"/>
</dbReference>
<evidence type="ECO:0000256" key="2">
    <source>
        <dbReference type="ARBA" id="ARBA00023004"/>
    </source>
</evidence>
<dbReference type="InterPro" id="IPR044861">
    <property type="entry name" value="IPNS-like_FE2OG_OXY"/>
</dbReference>